<dbReference type="InterPro" id="IPR036249">
    <property type="entry name" value="Thioredoxin-like_sf"/>
</dbReference>
<dbReference type="Gene3D" id="3.40.30.20">
    <property type="match status" value="1"/>
</dbReference>
<dbReference type="Gene3D" id="3.50.50.60">
    <property type="entry name" value="FAD/NAD(P)-binding domain"/>
    <property type="match status" value="1"/>
</dbReference>
<evidence type="ECO:0000256" key="2">
    <source>
        <dbReference type="ARBA" id="ARBA00022630"/>
    </source>
</evidence>
<evidence type="ECO:0000256" key="4">
    <source>
        <dbReference type="ARBA" id="ARBA00023002"/>
    </source>
</evidence>
<keyword evidence="3" id="KW-0274">FAD</keyword>
<keyword evidence="7" id="KW-1185">Reference proteome</keyword>
<organism evidence="6 7">
    <name type="scientific">Aspergillus keveii</name>
    <dbReference type="NCBI Taxonomy" id="714993"/>
    <lineage>
        <taxon>Eukaryota</taxon>
        <taxon>Fungi</taxon>
        <taxon>Dikarya</taxon>
        <taxon>Ascomycota</taxon>
        <taxon>Pezizomycotina</taxon>
        <taxon>Eurotiomycetes</taxon>
        <taxon>Eurotiomycetidae</taxon>
        <taxon>Eurotiales</taxon>
        <taxon>Aspergillaceae</taxon>
        <taxon>Aspergillus</taxon>
        <taxon>Aspergillus subgen. Nidulantes</taxon>
    </lineage>
</organism>
<dbReference type="EMBL" id="JBFTWV010000175">
    <property type="protein sequence ID" value="KAL2784554.1"/>
    <property type="molecule type" value="Genomic_DNA"/>
</dbReference>
<feature type="domain" description="FAD-binding" evidence="5">
    <location>
        <begin position="13"/>
        <end position="369"/>
    </location>
</feature>
<keyword evidence="4" id="KW-0560">Oxidoreductase</keyword>
<dbReference type="Proteomes" id="UP001610563">
    <property type="component" value="Unassembled WGS sequence"/>
</dbReference>
<gene>
    <name evidence="6" type="ORF">BJX66DRAFT_348210</name>
</gene>
<dbReference type="InterPro" id="IPR050641">
    <property type="entry name" value="RIFMO-like"/>
</dbReference>
<dbReference type="InterPro" id="IPR036188">
    <property type="entry name" value="FAD/NAD-bd_sf"/>
</dbReference>
<dbReference type="SUPFAM" id="SSF52833">
    <property type="entry name" value="Thioredoxin-like"/>
    <property type="match status" value="1"/>
</dbReference>
<dbReference type="PRINTS" id="PR00420">
    <property type="entry name" value="RNGMNOXGNASE"/>
</dbReference>
<evidence type="ECO:0000256" key="1">
    <source>
        <dbReference type="ARBA" id="ARBA00007801"/>
    </source>
</evidence>
<sequence>MTTSEPTITGNTKYDVVIVGGGPVGLLLAYQLRRFGVSVCVLEQHREETQDAYGRAIALFPRTLELLDQLGLLDPMLQLGFACRHSVTYKNGEQIIPGRVWTFMENIKDTAFDFTLVLRQMYTESILRDKLQSVGAVYHQGVECIDFGCDDAMNLDEYSVTSTFMNRTTEERFQLKSKYLIGADGGRSFVRRHAGIPFEGDTSEDQWIRIDGIVETDMPITRAYGAIESETHGNVLWAPLDHGATRIGYAYSANIAAKYPDGVTKEVAVQEAIESMKPFSVEFKEVHWWTLYTIGQRIAKRFSTRDRIFLCGDAAHTHSSGAAQGLNTGIHDAVNLAWKLVLRIQGTARPEVLQTYTSERASAVQKLIDYDKDIALLMSYKWPAWYKGDREADPHLVLGEIFDKAASFNTGLGISYSENALNQRQRTDICSVVAGSRPPDVELTVPGTNQSVRLHNITPNQATFWVLVFAGRNDPSIQNLMEELQRYLDTAMELTSCKAIKWLTIITGTGCSPYEALGRRPFGDAYFDTGSIAHDRLGIDMDNGAVAILRPDGLVGTTCGIRGESIHRYLSSILHMGE</sequence>
<dbReference type="Pfam" id="PF01494">
    <property type="entry name" value="FAD_binding_3"/>
    <property type="match status" value="1"/>
</dbReference>
<accession>A0ABR4FMR3</accession>
<dbReference type="SUPFAM" id="SSF51905">
    <property type="entry name" value="FAD/NAD(P)-binding domain"/>
    <property type="match status" value="1"/>
</dbReference>
<dbReference type="SUPFAM" id="SSF54373">
    <property type="entry name" value="FAD-linked reductases, C-terminal domain"/>
    <property type="match status" value="1"/>
</dbReference>
<protein>
    <submittedName>
        <fullName evidence="6">FAD binding domain-containing protein</fullName>
    </submittedName>
</protein>
<dbReference type="Gene3D" id="3.30.9.10">
    <property type="entry name" value="D-Amino Acid Oxidase, subunit A, domain 2"/>
    <property type="match status" value="1"/>
</dbReference>
<dbReference type="InterPro" id="IPR038220">
    <property type="entry name" value="PHOX_C_sf"/>
</dbReference>
<name>A0ABR4FMR3_9EURO</name>
<evidence type="ECO:0000313" key="6">
    <source>
        <dbReference type="EMBL" id="KAL2784554.1"/>
    </source>
</evidence>
<reference evidence="6 7" key="1">
    <citation type="submission" date="2024-07" db="EMBL/GenBank/DDBJ databases">
        <title>Section-level genome sequencing and comparative genomics of Aspergillus sections Usti and Cavernicolus.</title>
        <authorList>
            <consortium name="Lawrence Berkeley National Laboratory"/>
            <person name="Nybo J.L."/>
            <person name="Vesth T.C."/>
            <person name="Theobald S."/>
            <person name="Frisvad J.C."/>
            <person name="Larsen T.O."/>
            <person name="Kjaerboelling I."/>
            <person name="Rothschild-Mancinelli K."/>
            <person name="Lyhne E.K."/>
            <person name="Kogle M.E."/>
            <person name="Barry K."/>
            <person name="Clum A."/>
            <person name="Na H."/>
            <person name="Ledsgaard L."/>
            <person name="Lin J."/>
            <person name="Lipzen A."/>
            <person name="Kuo A."/>
            <person name="Riley R."/>
            <person name="Mondo S."/>
            <person name="Labutti K."/>
            <person name="Haridas S."/>
            <person name="Pangalinan J."/>
            <person name="Salamov A.A."/>
            <person name="Simmons B.A."/>
            <person name="Magnuson J.K."/>
            <person name="Chen J."/>
            <person name="Drula E."/>
            <person name="Henrissat B."/>
            <person name="Wiebenga A."/>
            <person name="Lubbers R.J."/>
            <person name="Gomes A.C."/>
            <person name="Makela M.R."/>
            <person name="Stajich J."/>
            <person name="Grigoriev I.V."/>
            <person name="Mortensen U.H."/>
            <person name="De Vries R.P."/>
            <person name="Baker S.E."/>
            <person name="Andersen M.R."/>
        </authorList>
    </citation>
    <scope>NUCLEOTIDE SEQUENCE [LARGE SCALE GENOMIC DNA]</scope>
    <source>
        <strain evidence="6 7">CBS 209.92</strain>
    </source>
</reference>
<evidence type="ECO:0000259" key="5">
    <source>
        <dbReference type="Pfam" id="PF01494"/>
    </source>
</evidence>
<comment type="similarity">
    <text evidence="1">Belongs to the PheA/TfdB FAD monooxygenase family.</text>
</comment>
<dbReference type="PANTHER" id="PTHR43004">
    <property type="entry name" value="TRK SYSTEM POTASSIUM UPTAKE PROTEIN"/>
    <property type="match status" value="1"/>
</dbReference>
<dbReference type="PANTHER" id="PTHR43004:SF5">
    <property type="entry name" value="FAD-BINDING DOMAIN-CONTAINING PROTEIN"/>
    <property type="match status" value="1"/>
</dbReference>
<keyword evidence="2" id="KW-0285">Flavoprotein</keyword>
<comment type="caution">
    <text evidence="6">The sequence shown here is derived from an EMBL/GenBank/DDBJ whole genome shotgun (WGS) entry which is preliminary data.</text>
</comment>
<evidence type="ECO:0000313" key="7">
    <source>
        <dbReference type="Proteomes" id="UP001610563"/>
    </source>
</evidence>
<proteinExistence type="inferred from homology"/>
<evidence type="ECO:0000256" key="3">
    <source>
        <dbReference type="ARBA" id="ARBA00022827"/>
    </source>
</evidence>
<dbReference type="InterPro" id="IPR002938">
    <property type="entry name" value="FAD-bd"/>
</dbReference>